<organism evidence="1 2">
    <name type="scientific">Deinococcus roseus</name>
    <dbReference type="NCBI Taxonomy" id="392414"/>
    <lineage>
        <taxon>Bacteria</taxon>
        <taxon>Thermotogati</taxon>
        <taxon>Deinococcota</taxon>
        <taxon>Deinococci</taxon>
        <taxon>Deinococcales</taxon>
        <taxon>Deinococcaceae</taxon>
        <taxon>Deinococcus</taxon>
    </lineage>
</organism>
<evidence type="ECO:0000313" key="2">
    <source>
        <dbReference type="Proteomes" id="UP000632222"/>
    </source>
</evidence>
<keyword evidence="2" id="KW-1185">Reference proteome</keyword>
<evidence type="ECO:0000313" key="1">
    <source>
        <dbReference type="EMBL" id="GGJ56881.1"/>
    </source>
</evidence>
<evidence type="ECO:0008006" key="3">
    <source>
        <dbReference type="Google" id="ProtNLM"/>
    </source>
</evidence>
<dbReference type="Proteomes" id="UP000632222">
    <property type="component" value="Unassembled WGS sequence"/>
</dbReference>
<comment type="caution">
    <text evidence="1">The sequence shown here is derived from an EMBL/GenBank/DDBJ whole genome shotgun (WGS) entry which is preliminary data.</text>
</comment>
<proteinExistence type="predicted"/>
<sequence>MCFQGRLELAMGEGASASKGVIDDNYLPPWDTWFAFLSQLPEARLLLAWIPEALSEWVQGAIEVGANHPIEWLDVVVTAEDLQPGDGWHEIQGELRTIWQHMSASNSS</sequence>
<name>A0ABQ2DGG4_9DEIO</name>
<reference evidence="2" key="1">
    <citation type="journal article" date="2019" name="Int. J. Syst. Evol. Microbiol.">
        <title>The Global Catalogue of Microorganisms (GCM) 10K type strain sequencing project: providing services to taxonomists for standard genome sequencing and annotation.</title>
        <authorList>
            <consortium name="The Broad Institute Genomics Platform"/>
            <consortium name="The Broad Institute Genome Sequencing Center for Infectious Disease"/>
            <person name="Wu L."/>
            <person name="Ma J."/>
        </authorList>
    </citation>
    <scope>NUCLEOTIDE SEQUENCE [LARGE SCALE GENOMIC DNA]</scope>
    <source>
        <strain evidence="2">JCM 14370</strain>
    </source>
</reference>
<accession>A0ABQ2DGG4</accession>
<gene>
    <name evidence="1" type="ORF">GCM10008938_48810</name>
</gene>
<dbReference type="EMBL" id="BMOD01000037">
    <property type="protein sequence ID" value="GGJ56881.1"/>
    <property type="molecule type" value="Genomic_DNA"/>
</dbReference>
<protein>
    <recommendedName>
        <fullName evidence="3">Barstar (barnase inhibitor) domain-containing protein</fullName>
    </recommendedName>
</protein>